<dbReference type="InterPro" id="IPR001138">
    <property type="entry name" value="Zn2Cys6_DnaBD"/>
</dbReference>
<name>A0A0K6FNU2_9AGAM</name>
<accession>A0A0K6FNU2</accession>
<dbReference type="EMBL" id="CYGV01000225">
    <property type="protein sequence ID" value="CUA67876.1"/>
    <property type="molecule type" value="Genomic_DNA"/>
</dbReference>
<dbReference type="Proteomes" id="UP000044841">
    <property type="component" value="Unassembled WGS sequence"/>
</dbReference>
<feature type="compositionally biased region" description="Polar residues" evidence="1">
    <location>
        <begin position="421"/>
        <end position="436"/>
    </location>
</feature>
<feature type="region of interest" description="Disordered" evidence="1">
    <location>
        <begin position="404"/>
        <end position="439"/>
    </location>
</feature>
<dbReference type="CDD" id="cd00067">
    <property type="entry name" value="GAL4"/>
    <property type="match status" value="1"/>
</dbReference>
<dbReference type="PANTHER" id="PTHR33050:SF7">
    <property type="entry name" value="RIBONUCLEASE H"/>
    <property type="match status" value="1"/>
</dbReference>
<gene>
    <name evidence="2" type="ORF">RSOLAG22IIIB_07569</name>
</gene>
<evidence type="ECO:0008006" key="4">
    <source>
        <dbReference type="Google" id="ProtNLM"/>
    </source>
</evidence>
<dbReference type="GO" id="GO:0000981">
    <property type="term" value="F:DNA-binding transcription factor activity, RNA polymerase II-specific"/>
    <property type="evidence" value="ECO:0007669"/>
    <property type="project" value="InterPro"/>
</dbReference>
<feature type="region of interest" description="Disordered" evidence="1">
    <location>
        <begin position="471"/>
        <end position="503"/>
    </location>
</feature>
<dbReference type="GO" id="GO:0008270">
    <property type="term" value="F:zinc ion binding"/>
    <property type="evidence" value="ECO:0007669"/>
    <property type="project" value="InterPro"/>
</dbReference>
<evidence type="ECO:0000313" key="2">
    <source>
        <dbReference type="EMBL" id="CUA67876.1"/>
    </source>
</evidence>
<dbReference type="InterPro" id="IPR036864">
    <property type="entry name" value="Zn2-C6_fun-type_DNA-bd_sf"/>
</dbReference>
<evidence type="ECO:0000256" key="1">
    <source>
        <dbReference type="SAM" id="MobiDB-lite"/>
    </source>
</evidence>
<feature type="region of interest" description="Disordered" evidence="1">
    <location>
        <begin position="42"/>
        <end position="159"/>
    </location>
</feature>
<dbReference type="InterPro" id="IPR043128">
    <property type="entry name" value="Rev_trsase/Diguanyl_cyclase"/>
</dbReference>
<dbReference type="Gene3D" id="4.10.240.10">
    <property type="entry name" value="Zn(2)-C6 fungal-type DNA-binding domain"/>
    <property type="match status" value="1"/>
</dbReference>
<dbReference type="AlphaFoldDB" id="A0A0K6FNU2"/>
<organism evidence="2 3">
    <name type="scientific">Rhizoctonia solani</name>
    <dbReference type="NCBI Taxonomy" id="456999"/>
    <lineage>
        <taxon>Eukaryota</taxon>
        <taxon>Fungi</taxon>
        <taxon>Dikarya</taxon>
        <taxon>Basidiomycota</taxon>
        <taxon>Agaricomycotina</taxon>
        <taxon>Agaricomycetes</taxon>
        <taxon>Cantharellales</taxon>
        <taxon>Ceratobasidiaceae</taxon>
        <taxon>Rhizoctonia</taxon>
    </lineage>
</organism>
<feature type="compositionally biased region" description="Polar residues" evidence="1">
    <location>
        <begin position="404"/>
        <end position="413"/>
    </location>
</feature>
<dbReference type="InterPro" id="IPR052055">
    <property type="entry name" value="Hepadnavirus_pol/RT"/>
</dbReference>
<dbReference type="PANTHER" id="PTHR33050">
    <property type="entry name" value="REVERSE TRANSCRIPTASE DOMAIN-CONTAINING PROTEIN"/>
    <property type="match status" value="1"/>
</dbReference>
<dbReference type="Gene3D" id="3.30.70.270">
    <property type="match status" value="1"/>
</dbReference>
<dbReference type="SUPFAM" id="SSF56672">
    <property type="entry name" value="DNA/RNA polymerases"/>
    <property type="match status" value="1"/>
</dbReference>
<dbReference type="InterPro" id="IPR043502">
    <property type="entry name" value="DNA/RNA_pol_sf"/>
</dbReference>
<dbReference type="Gene3D" id="3.10.10.10">
    <property type="entry name" value="HIV Type 1 Reverse Transcriptase, subunit A, domain 1"/>
    <property type="match status" value="1"/>
</dbReference>
<proteinExistence type="predicted"/>
<protein>
    <recommendedName>
        <fullName evidence="4">Zn(2)-C6 fungal-type domain-containing protein</fullName>
    </recommendedName>
</protein>
<sequence>MPPHPSGRPRCTPCTERRNTRCDRKLPECGSCAKYSRHCVYPGLHDEPVRGPSLPSRKSTPNTAERREGSAPRDQGSNARDPTPGPAREPSQAADQEPAPDVEQNPAPAAGRGQAPTAGQHGVRRTHSLSSILGDRADPTGRKRDVRSPSPTLGEEIAARSERIRQLRAQLDTETAEIVQLTAIADAAPGAQNQGGRPPNHPLNINPLGDPIIPPNLISAQASSLADLYDGIIPGFQASGVTLAIPDSVVQNMRRGWKTPFSIAMLRDEYCIAAISRARKGKTISFGDEGDHVTLAASSETFDSSLPEDCLTYEQWVQAWRRLLALIREYLSEVLHLRWLKHYEFIDTCPNRSSHWKLWLRYDIAVRVATRSDPRIDPATFQQQIYADLTTQFAIDSISAIASTSQGTSSTPKPGNRLTRPPSTATSSRQPRTPGTSGICFRCGRDSHTALTCTETKQASGRDILIQHTTEQAAHAQPPHVNTAPTSAPYADPTNTVPRLAPNDPRKVVTPLIPDAWESTLRQHNLWHRFYDIPDGLRYGFRIGTSRLLSTSSMPPNHKSALDNPTIIEDTIRKEISAGRYSGPFSPQSLESLIGPFQSAPLGVVEKSKPGEFRIVQDFSFPRDGGTHPALNAEINSDDFTCEWGFFGDIADILLACPPGTEAATLDVDAAYRRMPVHPSDQPHTVVIWNGKAWLDHCVPFGASSSNGIFGRCGDAMAHIAEALGLGPVRKWVDDFVFFRSPPPTPDSSPRFSLEDIYALAATLGWPWKDTKTTPFGPSFTYLGLEWHIPTRTVSITQPKRDKYIGRAREWLSSGKVTLNQTETLLGSLSHCTQVITDGRPHLAGLIAFCTQFTSARGARFQTRTAPPRALEEVGWWLDRLSAPCTRTLRPPHPHLEYELFMDASTSFGIGLIIDGHVAAWKLVGAWRRPGVDIGWAEMAAVELALSAIIGRGVSNRTVSFRSDNKGVVFATQAGRSRNQHQNAILMRILEAADTHGIDIEISYIRSAENPADSPSRGLLSPDTPPINWEFHVHPDLIPVLARITSCT</sequence>
<reference evidence="2 3" key="1">
    <citation type="submission" date="2015-07" db="EMBL/GenBank/DDBJ databases">
        <authorList>
            <person name="Noorani M."/>
        </authorList>
    </citation>
    <scope>NUCLEOTIDE SEQUENCE [LARGE SCALE GENOMIC DNA]</scope>
    <source>
        <strain evidence="2">BBA 69670</strain>
    </source>
</reference>
<keyword evidence="3" id="KW-1185">Reference proteome</keyword>
<feature type="compositionally biased region" description="Basic and acidic residues" evidence="1">
    <location>
        <begin position="135"/>
        <end position="147"/>
    </location>
</feature>
<evidence type="ECO:0000313" key="3">
    <source>
        <dbReference type="Proteomes" id="UP000044841"/>
    </source>
</evidence>